<keyword evidence="1" id="KW-0812">Transmembrane</keyword>
<dbReference type="RefSeq" id="WP_189139679.1">
    <property type="nucleotide sequence ID" value="NZ_BMNK01000005.1"/>
</dbReference>
<keyword evidence="1" id="KW-1133">Transmembrane helix</keyword>
<protein>
    <submittedName>
        <fullName evidence="2">Uncharacterized protein</fullName>
    </submittedName>
</protein>
<keyword evidence="1" id="KW-0472">Membrane</keyword>
<evidence type="ECO:0000256" key="1">
    <source>
        <dbReference type="SAM" id="Phobius"/>
    </source>
</evidence>
<keyword evidence="3" id="KW-1185">Reference proteome</keyword>
<name>A0A918E595_9ACTN</name>
<accession>A0A918E595</accession>
<dbReference type="EMBL" id="BMNK01000005">
    <property type="protein sequence ID" value="GGP07414.1"/>
    <property type="molecule type" value="Genomic_DNA"/>
</dbReference>
<evidence type="ECO:0000313" key="2">
    <source>
        <dbReference type="EMBL" id="GGP07414.1"/>
    </source>
</evidence>
<reference evidence="2" key="2">
    <citation type="submission" date="2020-09" db="EMBL/GenBank/DDBJ databases">
        <authorList>
            <person name="Sun Q."/>
            <person name="Zhou Y."/>
        </authorList>
    </citation>
    <scope>NUCLEOTIDE SEQUENCE</scope>
    <source>
        <strain evidence="2">CGMCC 4.7430</strain>
    </source>
</reference>
<feature type="transmembrane region" description="Helical" evidence="1">
    <location>
        <begin position="7"/>
        <end position="28"/>
    </location>
</feature>
<proteinExistence type="predicted"/>
<gene>
    <name evidence="2" type="ORF">GCM10012278_35090</name>
</gene>
<evidence type="ECO:0000313" key="3">
    <source>
        <dbReference type="Proteomes" id="UP000660745"/>
    </source>
</evidence>
<sequence length="63" mass="6405">MLTTAQLGGLSRFAVAYLGSGVLGLVTAGLWATFGPYCLVLLLAPAMVVPCVHRSARRVGSGG</sequence>
<dbReference type="Proteomes" id="UP000660745">
    <property type="component" value="Unassembled WGS sequence"/>
</dbReference>
<dbReference type="AlphaFoldDB" id="A0A918E595"/>
<comment type="caution">
    <text evidence="2">The sequence shown here is derived from an EMBL/GenBank/DDBJ whole genome shotgun (WGS) entry which is preliminary data.</text>
</comment>
<reference evidence="2" key="1">
    <citation type="journal article" date="2014" name="Int. J. Syst. Evol. Microbiol.">
        <title>Complete genome sequence of Corynebacterium casei LMG S-19264T (=DSM 44701T), isolated from a smear-ripened cheese.</title>
        <authorList>
            <consortium name="US DOE Joint Genome Institute (JGI-PGF)"/>
            <person name="Walter F."/>
            <person name="Albersmeier A."/>
            <person name="Kalinowski J."/>
            <person name="Ruckert C."/>
        </authorList>
    </citation>
    <scope>NUCLEOTIDE SEQUENCE</scope>
    <source>
        <strain evidence="2">CGMCC 4.7430</strain>
    </source>
</reference>
<organism evidence="2 3">
    <name type="scientific">Nonomuraea glycinis</name>
    <dbReference type="NCBI Taxonomy" id="2047744"/>
    <lineage>
        <taxon>Bacteria</taxon>
        <taxon>Bacillati</taxon>
        <taxon>Actinomycetota</taxon>
        <taxon>Actinomycetes</taxon>
        <taxon>Streptosporangiales</taxon>
        <taxon>Streptosporangiaceae</taxon>
        <taxon>Nonomuraea</taxon>
    </lineage>
</organism>